<evidence type="ECO:0000313" key="2">
    <source>
        <dbReference type="WBParaSite" id="PTRK_0000076500.1"/>
    </source>
</evidence>
<dbReference type="InterPro" id="IPR029063">
    <property type="entry name" value="SAM-dependent_MTases_sf"/>
</dbReference>
<organism evidence="1 2">
    <name type="scientific">Parastrongyloides trichosuri</name>
    <name type="common">Possum-specific nematode worm</name>
    <dbReference type="NCBI Taxonomy" id="131310"/>
    <lineage>
        <taxon>Eukaryota</taxon>
        <taxon>Metazoa</taxon>
        <taxon>Ecdysozoa</taxon>
        <taxon>Nematoda</taxon>
        <taxon>Chromadorea</taxon>
        <taxon>Rhabditida</taxon>
        <taxon>Tylenchina</taxon>
        <taxon>Panagrolaimomorpha</taxon>
        <taxon>Strongyloidoidea</taxon>
        <taxon>Strongyloididae</taxon>
        <taxon>Parastrongyloides</taxon>
    </lineage>
</organism>
<sequence>MSRSIKLAEALSKKEASDEELRRADKTIWYKIDDKLLSSKILNLYHPLTIDNETQEFLNNSMELSNNVFWQMFYSISIGMLSIFTTKTNINGILDRGRMHVFSTGQLYDFLQLPNDWDSSQKTVLDLGAGDGMVTKKLSVYYNNVYATEMSNVMRWRLKQKGFNIIDAEEWYKNDIIKNVDLISVLNLLDRHYNPSLLLSQLHEASLKSGAKILMAIVLPIKQYVEFHPSNNKNTPDSSVSVKGHTFEEQVESMINDIFTPLNFKVIRFSKAPYLCEGDHVKGYYRLTDALFLLEAVNGLNNNMDNTIENNFDNDRTIERQEL</sequence>
<keyword evidence="1" id="KW-1185">Reference proteome</keyword>
<proteinExistence type="predicted"/>
<dbReference type="STRING" id="131310.A0A0N4Z1L9"/>
<dbReference type="InterPro" id="IPR007884">
    <property type="entry name" value="METL9"/>
</dbReference>
<dbReference type="PANTHER" id="PTHR12890:SF0">
    <property type="entry name" value="PROTEIN-L-HISTIDINE N-PROS-METHYLTRANSFERASE"/>
    <property type="match status" value="1"/>
</dbReference>
<protein>
    <submittedName>
        <fullName evidence="2">Methyltransferase-like protein 9</fullName>
    </submittedName>
</protein>
<dbReference type="WBParaSite" id="PTRK_0000076500.1">
    <property type="protein sequence ID" value="PTRK_0000076500.1"/>
    <property type="gene ID" value="PTRK_0000076500"/>
</dbReference>
<dbReference type="CDD" id="cd02440">
    <property type="entry name" value="AdoMet_MTases"/>
    <property type="match status" value="1"/>
</dbReference>
<name>A0A0N4Z1L9_PARTI</name>
<dbReference type="Gene3D" id="3.40.50.150">
    <property type="entry name" value="Vaccinia Virus protein VP39"/>
    <property type="match status" value="1"/>
</dbReference>
<reference evidence="2" key="1">
    <citation type="submission" date="2017-02" db="UniProtKB">
        <authorList>
            <consortium name="WormBaseParasite"/>
        </authorList>
    </citation>
    <scope>IDENTIFICATION</scope>
</reference>
<dbReference type="AlphaFoldDB" id="A0A0N4Z1L9"/>
<dbReference type="PANTHER" id="PTHR12890">
    <property type="entry name" value="DREV PROTEIN"/>
    <property type="match status" value="1"/>
</dbReference>
<dbReference type="Pfam" id="PF05219">
    <property type="entry name" value="DREV"/>
    <property type="match status" value="1"/>
</dbReference>
<dbReference type="SUPFAM" id="SSF53335">
    <property type="entry name" value="S-adenosyl-L-methionine-dependent methyltransferases"/>
    <property type="match status" value="1"/>
</dbReference>
<dbReference type="GO" id="GO:0106370">
    <property type="term" value="F:protein-L-histidine N-pros-methyltransferase activity"/>
    <property type="evidence" value="ECO:0007669"/>
    <property type="project" value="InterPro"/>
</dbReference>
<accession>A0A0N4Z1L9</accession>
<evidence type="ECO:0000313" key="1">
    <source>
        <dbReference type="Proteomes" id="UP000038045"/>
    </source>
</evidence>
<dbReference type="Proteomes" id="UP000038045">
    <property type="component" value="Unplaced"/>
</dbReference>